<dbReference type="GO" id="GO:0005737">
    <property type="term" value="C:cytoplasm"/>
    <property type="evidence" value="ECO:0007669"/>
    <property type="project" value="UniProtKB-SubCell"/>
</dbReference>
<keyword evidence="3" id="KW-0812">Transmembrane</keyword>
<keyword evidence="5" id="KW-1185">Reference proteome</keyword>
<dbReference type="InterPro" id="IPR002882">
    <property type="entry name" value="CofD"/>
</dbReference>
<comment type="similarity">
    <text evidence="2">Belongs to the gluconeogenesis factor family.</text>
</comment>
<accession>A0AAU0UL88</accession>
<sequence>MNLILKWLYPGLGVKRWILLAVLGIILLGTGIAVLLDFTIWFQLMQTAGTTAIGYLGGQLSRFFAILTAILGLIFLIISLRRLVQSLLLGFLPGNENKVVEILYHQRRLKQGPKITAIGGGTGLSVLLRGLKKYTSNLTAVVTVSDNGGSSGRLRGELGILPPGDARNCLVALADTESLMEEMFNYRFDKGALEGHSLGNLLLAAMTDITGNFDSAVQEISKVLAVRGQVFPSTLCDVGLKARMTDGSWVNGETELVEHPGKIERIFLEPHDAEVLPEVLRQIAEADAVVLGPGSLYTSIIPNLLLKGMISALQKTKAPVFYVCNVMTQPGETDGYTVADHVRAINYHTGASLIDYVLINNREVSPQAAAKYSHQQSFPVIIDEKELMDLDVILITDELIDDTAVVRHQHEKLARRLVKEIFRANSMVERLRMLNAYLGHRLKGIGEDVGG</sequence>
<evidence type="ECO:0000256" key="2">
    <source>
        <dbReference type="HAMAP-Rule" id="MF_00973"/>
    </source>
</evidence>
<protein>
    <recommendedName>
        <fullName evidence="2">Putative gluconeogenesis factor</fullName>
    </recommendedName>
</protein>
<comment type="subcellular location">
    <subcellularLocation>
        <location evidence="2">Cytoplasm</location>
    </subcellularLocation>
</comment>
<dbReference type="PANTHER" id="PTHR30135">
    <property type="entry name" value="UNCHARACTERIZED PROTEIN YVCK-RELATED"/>
    <property type="match status" value="1"/>
</dbReference>
<keyword evidence="3" id="KW-0472">Membrane</keyword>
<dbReference type="SUPFAM" id="SSF142338">
    <property type="entry name" value="CofD-like"/>
    <property type="match status" value="1"/>
</dbReference>
<dbReference type="PANTHER" id="PTHR30135:SF3">
    <property type="entry name" value="GLUCONEOGENESIS FACTOR-RELATED"/>
    <property type="match status" value="1"/>
</dbReference>
<dbReference type="Pfam" id="PF01933">
    <property type="entry name" value="CofD"/>
    <property type="match status" value="1"/>
</dbReference>
<keyword evidence="1 2" id="KW-0963">Cytoplasm</keyword>
<dbReference type="InterPro" id="IPR038136">
    <property type="entry name" value="CofD-like_dom_sf"/>
</dbReference>
<dbReference type="CDD" id="cd07187">
    <property type="entry name" value="YvcK_like"/>
    <property type="match status" value="1"/>
</dbReference>
<dbReference type="EMBL" id="CP121694">
    <property type="protein sequence ID" value="WRO20946.1"/>
    <property type="molecule type" value="Genomic_DNA"/>
</dbReference>
<dbReference type="Gene3D" id="3.40.50.10680">
    <property type="entry name" value="CofD-like domains"/>
    <property type="match status" value="1"/>
</dbReference>
<evidence type="ECO:0000313" key="4">
    <source>
        <dbReference type="EMBL" id="WRO20946.1"/>
    </source>
</evidence>
<dbReference type="KEGG" id="dbc:MFMK1_000736"/>
<evidence type="ECO:0000313" key="5">
    <source>
        <dbReference type="Proteomes" id="UP001329915"/>
    </source>
</evidence>
<dbReference type="RefSeq" id="WP_366923823.1">
    <property type="nucleotide sequence ID" value="NZ_CP121694.1"/>
</dbReference>
<feature type="transmembrane region" description="Helical" evidence="3">
    <location>
        <begin position="17"/>
        <end position="42"/>
    </location>
</feature>
<dbReference type="GO" id="GO:0008360">
    <property type="term" value="P:regulation of cell shape"/>
    <property type="evidence" value="ECO:0007669"/>
    <property type="project" value="UniProtKB-UniRule"/>
</dbReference>
<evidence type="ECO:0000256" key="3">
    <source>
        <dbReference type="SAM" id="Phobius"/>
    </source>
</evidence>
<keyword evidence="3" id="KW-1133">Transmembrane helix</keyword>
<comment type="function">
    <text evidence="2">Required for morphogenesis under gluconeogenic growth conditions.</text>
</comment>
<dbReference type="Proteomes" id="UP001329915">
    <property type="component" value="Chromosome"/>
</dbReference>
<dbReference type="HAMAP" id="MF_00973">
    <property type="entry name" value="Gluconeogen_factor"/>
    <property type="match status" value="1"/>
</dbReference>
<dbReference type="NCBIfam" id="TIGR01826">
    <property type="entry name" value="CofD_related"/>
    <property type="match status" value="1"/>
</dbReference>
<dbReference type="InterPro" id="IPR010119">
    <property type="entry name" value="Gluconeogen_factor"/>
</dbReference>
<organism evidence="4 5">
    <name type="scientific">Metallumcola ferriviriculae</name>
    <dbReference type="NCBI Taxonomy" id="3039180"/>
    <lineage>
        <taxon>Bacteria</taxon>
        <taxon>Bacillati</taxon>
        <taxon>Bacillota</taxon>
        <taxon>Clostridia</taxon>
        <taxon>Neomoorellales</taxon>
        <taxon>Desulfitibacteraceae</taxon>
        <taxon>Metallumcola</taxon>
    </lineage>
</organism>
<evidence type="ECO:0000256" key="1">
    <source>
        <dbReference type="ARBA" id="ARBA00022490"/>
    </source>
</evidence>
<reference evidence="4 5" key="1">
    <citation type="submission" date="2023-04" db="EMBL/GenBank/DDBJ databases">
        <authorList>
            <person name="Hsu D."/>
        </authorList>
    </citation>
    <scope>NUCLEOTIDE SEQUENCE [LARGE SCALE GENOMIC DNA]</scope>
    <source>
        <strain evidence="4 5">MK1</strain>
    </source>
</reference>
<gene>
    <name evidence="4" type="ORF">MFMK1_000736</name>
</gene>
<name>A0AAU0UL88_9FIRM</name>
<dbReference type="GO" id="GO:0043743">
    <property type="term" value="F:LPPG:FO 2-phospho-L-lactate transferase activity"/>
    <property type="evidence" value="ECO:0007669"/>
    <property type="project" value="InterPro"/>
</dbReference>
<dbReference type="AlphaFoldDB" id="A0AAU0UL88"/>
<proteinExistence type="inferred from homology"/>
<feature type="transmembrane region" description="Helical" evidence="3">
    <location>
        <begin position="63"/>
        <end position="84"/>
    </location>
</feature>